<protein>
    <submittedName>
        <fullName evidence="2">Uncharacterized protein</fullName>
    </submittedName>
</protein>
<dbReference type="EMBL" id="JAUHHV010000001">
    <property type="protein sequence ID" value="KAK1441363.1"/>
    <property type="molecule type" value="Genomic_DNA"/>
</dbReference>
<proteinExistence type="predicted"/>
<gene>
    <name evidence="2" type="ORF">QVD17_07213</name>
</gene>
<feature type="compositionally biased region" description="Low complexity" evidence="1">
    <location>
        <begin position="29"/>
        <end position="53"/>
    </location>
</feature>
<evidence type="ECO:0000313" key="2">
    <source>
        <dbReference type="EMBL" id="KAK1441363.1"/>
    </source>
</evidence>
<keyword evidence="3" id="KW-1185">Reference proteome</keyword>
<name>A0AAD8PBY1_TARER</name>
<evidence type="ECO:0000313" key="3">
    <source>
        <dbReference type="Proteomes" id="UP001229421"/>
    </source>
</evidence>
<comment type="caution">
    <text evidence="2">The sequence shown here is derived from an EMBL/GenBank/DDBJ whole genome shotgun (WGS) entry which is preliminary data.</text>
</comment>
<accession>A0AAD8PBY1</accession>
<evidence type="ECO:0000256" key="1">
    <source>
        <dbReference type="SAM" id="MobiDB-lite"/>
    </source>
</evidence>
<dbReference type="AlphaFoldDB" id="A0AAD8PBY1"/>
<dbReference type="Proteomes" id="UP001229421">
    <property type="component" value="Unassembled WGS sequence"/>
</dbReference>
<sequence length="119" mass="13128">MDLYHDLPISNHDAIFLQRNSNDSPSPSPSSSSSSSSQSPSPSSPSTPLFSPSTVVASGPARPIRLVYCNERGKFQMDPEAVSVLQLVKEPIGVVWESVSETQCYCRNRRHQIPTDYFN</sequence>
<feature type="region of interest" description="Disordered" evidence="1">
    <location>
        <begin position="14"/>
        <end position="57"/>
    </location>
</feature>
<organism evidence="2 3">
    <name type="scientific">Tagetes erecta</name>
    <name type="common">African marigold</name>
    <dbReference type="NCBI Taxonomy" id="13708"/>
    <lineage>
        <taxon>Eukaryota</taxon>
        <taxon>Viridiplantae</taxon>
        <taxon>Streptophyta</taxon>
        <taxon>Embryophyta</taxon>
        <taxon>Tracheophyta</taxon>
        <taxon>Spermatophyta</taxon>
        <taxon>Magnoliopsida</taxon>
        <taxon>eudicotyledons</taxon>
        <taxon>Gunneridae</taxon>
        <taxon>Pentapetalae</taxon>
        <taxon>asterids</taxon>
        <taxon>campanulids</taxon>
        <taxon>Asterales</taxon>
        <taxon>Asteraceae</taxon>
        <taxon>Asteroideae</taxon>
        <taxon>Heliantheae alliance</taxon>
        <taxon>Tageteae</taxon>
        <taxon>Tagetes</taxon>
    </lineage>
</organism>
<reference evidence="2" key="1">
    <citation type="journal article" date="2023" name="bioRxiv">
        <title>Improved chromosome-level genome assembly for marigold (Tagetes erecta).</title>
        <authorList>
            <person name="Jiang F."/>
            <person name="Yuan L."/>
            <person name="Wang S."/>
            <person name="Wang H."/>
            <person name="Xu D."/>
            <person name="Wang A."/>
            <person name="Fan W."/>
        </authorList>
    </citation>
    <scope>NUCLEOTIDE SEQUENCE</scope>
    <source>
        <strain evidence="2">WSJ</strain>
        <tissue evidence="2">Leaf</tissue>
    </source>
</reference>